<feature type="binding site" evidence="9">
    <location>
        <position position="42"/>
    </location>
    <ligand>
        <name>NADPH</name>
        <dbReference type="ChEBI" id="CHEBI:57783"/>
    </ligand>
</feature>
<evidence type="ECO:0000256" key="4">
    <source>
        <dbReference type="ARBA" id="ARBA00022857"/>
    </source>
</evidence>
<feature type="binding site" evidence="9">
    <location>
        <position position="17"/>
    </location>
    <ligand>
        <name>NADPH</name>
        <dbReference type="ChEBI" id="CHEBI:57783"/>
    </ligand>
</feature>
<evidence type="ECO:0000256" key="2">
    <source>
        <dbReference type="ARBA" id="ARBA00006825"/>
    </source>
</evidence>
<dbReference type="NCBIfam" id="TIGR00243">
    <property type="entry name" value="Dxr"/>
    <property type="match status" value="1"/>
</dbReference>
<dbReference type="Pfam" id="PF13288">
    <property type="entry name" value="DXPR_C"/>
    <property type="match status" value="1"/>
</dbReference>
<gene>
    <name evidence="9" type="primary">dxr</name>
    <name evidence="13" type="ORF">EVJ46_06670</name>
</gene>
<dbReference type="InterPro" id="IPR036291">
    <property type="entry name" value="NAD(P)-bd_dom_sf"/>
</dbReference>
<dbReference type="GO" id="GO:0016853">
    <property type="term" value="F:isomerase activity"/>
    <property type="evidence" value="ECO:0007669"/>
    <property type="project" value="UniProtKB-KW"/>
</dbReference>
<dbReference type="Pfam" id="PF08436">
    <property type="entry name" value="DXP_redisom_C"/>
    <property type="match status" value="1"/>
</dbReference>
<feature type="binding site" evidence="9">
    <location>
        <position position="132"/>
    </location>
    <ligand>
        <name>NADPH</name>
        <dbReference type="ChEBI" id="CHEBI:57783"/>
    </ligand>
</feature>
<dbReference type="InterPro" id="IPR013644">
    <property type="entry name" value="DXP_reductoisomerase_C"/>
</dbReference>
<keyword evidence="9" id="KW-0460">Magnesium</keyword>
<feature type="binding site" evidence="9">
    <location>
        <position position="224"/>
    </location>
    <ligand>
        <name>1-deoxy-D-xylulose 5-phosphate</name>
        <dbReference type="ChEBI" id="CHEBI:57792"/>
    </ligand>
</feature>
<dbReference type="HAMAP" id="MF_00183">
    <property type="entry name" value="DXP_reductoisom"/>
    <property type="match status" value="1"/>
</dbReference>
<comment type="pathway">
    <text evidence="1 9">Isoprenoid biosynthesis; isopentenyl diphosphate biosynthesis via DXP pathway; isopentenyl diphosphate from 1-deoxy-D-xylulose 5-phosphate: step 1/6.</text>
</comment>
<evidence type="ECO:0000256" key="3">
    <source>
        <dbReference type="ARBA" id="ARBA00022723"/>
    </source>
</evidence>
<evidence type="ECO:0000259" key="11">
    <source>
        <dbReference type="Pfam" id="PF08436"/>
    </source>
</evidence>
<comment type="catalytic activity">
    <reaction evidence="8">
        <text>2-C-methyl-D-erythritol 4-phosphate + NADP(+) = 1-deoxy-D-xylulose 5-phosphate + NADPH + H(+)</text>
        <dbReference type="Rhea" id="RHEA:13717"/>
        <dbReference type="ChEBI" id="CHEBI:15378"/>
        <dbReference type="ChEBI" id="CHEBI:57783"/>
        <dbReference type="ChEBI" id="CHEBI:57792"/>
        <dbReference type="ChEBI" id="CHEBI:58262"/>
        <dbReference type="ChEBI" id="CHEBI:58349"/>
        <dbReference type="EC" id="1.1.1.267"/>
    </reaction>
    <physiologicalReaction direction="right-to-left" evidence="8">
        <dbReference type="Rhea" id="RHEA:13719"/>
    </physiologicalReaction>
</comment>
<sequence>MAPISNLKKIFIAGSTGSIGRAAVEVALSYPDKIKVNAISAGHYSEILLEQAIKLKPEYCFISDKNEALNARIYFKKNFVNAAVFHEDKDLKEIIESDGIDIVLNSISGSSGLLASYYTILAGKDIALANKESLVTAGDILIKLSKKTNSKIIPVDSEHSAIFQCLSCGLKKDLKKLILTASGGPFLNTEYEKLSSVTKEMALNHPKWKMGEKITIDSSTLANKGLEIIEAHYLFGVEENAIDVVVHPQAVIHSMVEFHDGTILAQLADADMKGPIGYALSYPERLNGLMNSIDITKIGSLQFFEPDLQKFPFILLARNALKIKKSMPCVFSEANEFFVKKFLEGNINFTGIAEKVKEVMERHITFEIDNIGDVLEAKRIAKEIAKELI</sequence>
<feature type="binding site" evidence="9">
    <location>
        <position position="211"/>
    </location>
    <ligand>
        <name>NADPH</name>
        <dbReference type="ChEBI" id="CHEBI:57783"/>
    </ligand>
</feature>
<dbReference type="PIRSF" id="PIRSF006205">
    <property type="entry name" value="Dxp_reductismrs"/>
    <property type="match status" value="1"/>
</dbReference>
<name>A0A519BF25_ACIG2</name>
<feature type="binding site" evidence="9">
    <location>
        <position position="157"/>
    </location>
    <ligand>
        <name>1-deoxy-D-xylulose 5-phosphate</name>
        <dbReference type="ChEBI" id="CHEBI:57792"/>
    </ligand>
</feature>
<evidence type="ECO:0000256" key="1">
    <source>
        <dbReference type="ARBA" id="ARBA00005094"/>
    </source>
</evidence>
<evidence type="ECO:0000259" key="12">
    <source>
        <dbReference type="Pfam" id="PF13288"/>
    </source>
</evidence>
<dbReference type="SUPFAM" id="SSF69055">
    <property type="entry name" value="1-deoxy-D-xylulose-5-phosphate reductoisomerase, C-terminal domain"/>
    <property type="match status" value="1"/>
</dbReference>
<dbReference type="InterPro" id="IPR013512">
    <property type="entry name" value="DXP_reductoisomerase_N"/>
</dbReference>
<organism evidence="13 14">
    <name type="scientific">Acididesulfobacter guangdongensis</name>
    <dbReference type="NCBI Taxonomy" id="2597225"/>
    <lineage>
        <taxon>Bacteria</taxon>
        <taxon>Deltaproteobacteria</taxon>
        <taxon>Candidatus Acidulodesulfobacterales</taxon>
        <taxon>Candidatus Acididesulfobacter</taxon>
    </lineage>
</organism>
<dbReference type="InterPro" id="IPR003821">
    <property type="entry name" value="DXP_reductoisomerase"/>
</dbReference>
<dbReference type="GO" id="GO:0030604">
    <property type="term" value="F:1-deoxy-D-xylulose-5-phosphate reductoisomerase activity"/>
    <property type="evidence" value="ECO:0007669"/>
    <property type="project" value="UniProtKB-UniRule"/>
</dbReference>
<feature type="binding site" evidence="9">
    <location>
        <position position="16"/>
    </location>
    <ligand>
        <name>NADPH</name>
        <dbReference type="ChEBI" id="CHEBI:57783"/>
    </ligand>
</feature>
<evidence type="ECO:0000259" key="10">
    <source>
        <dbReference type="Pfam" id="PF02670"/>
    </source>
</evidence>
<keyword evidence="13" id="KW-0413">Isomerase</keyword>
<evidence type="ECO:0000256" key="7">
    <source>
        <dbReference type="ARBA" id="ARBA00023229"/>
    </source>
</evidence>
<dbReference type="GO" id="GO:0030145">
    <property type="term" value="F:manganese ion binding"/>
    <property type="evidence" value="ECO:0007669"/>
    <property type="project" value="TreeGrafter"/>
</dbReference>
<dbReference type="EMBL" id="SGBC01000003">
    <property type="protein sequence ID" value="RZD15876.1"/>
    <property type="molecule type" value="Genomic_DNA"/>
</dbReference>
<keyword evidence="6 9" id="KW-0464">Manganese</keyword>
<dbReference type="SUPFAM" id="SSF51735">
    <property type="entry name" value="NAD(P)-binding Rossmann-fold domains"/>
    <property type="match status" value="1"/>
</dbReference>
<dbReference type="InterPro" id="IPR026877">
    <property type="entry name" value="DXPR_C"/>
</dbReference>
<keyword evidence="4 9" id="KW-0521">NADP</keyword>
<feature type="domain" description="1-deoxy-D-xylulose 5-phosphate reductoisomerase N-terminal" evidence="10">
    <location>
        <begin position="10"/>
        <end position="138"/>
    </location>
</feature>
<dbReference type="Proteomes" id="UP000316562">
    <property type="component" value="Unassembled WGS sequence"/>
</dbReference>
<keyword evidence="7 9" id="KW-0414">Isoprene biosynthesis</keyword>
<comment type="caution">
    <text evidence="9">Lacks conserved residue(s) required for the propagation of feature annotation.</text>
</comment>
<feature type="binding site" evidence="9">
    <location>
        <position position="18"/>
    </location>
    <ligand>
        <name>NADPH</name>
        <dbReference type="ChEBI" id="CHEBI:57783"/>
    </ligand>
</feature>
<feature type="binding site" evidence="9">
    <location>
        <position position="158"/>
    </location>
    <ligand>
        <name>1-deoxy-D-xylulose 5-phosphate</name>
        <dbReference type="ChEBI" id="CHEBI:57792"/>
    </ligand>
</feature>
<feature type="binding site" evidence="9">
    <location>
        <position position="130"/>
    </location>
    <ligand>
        <name>NADPH</name>
        <dbReference type="ChEBI" id="CHEBI:57783"/>
    </ligand>
</feature>
<evidence type="ECO:0000256" key="8">
    <source>
        <dbReference type="ARBA" id="ARBA00048543"/>
    </source>
</evidence>
<dbReference type="PANTHER" id="PTHR30525:SF0">
    <property type="entry name" value="1-DEOXY-D-XYLULOSE 5-PHOSPHATE REDUCTOISOMERASE, CHLOROPLASTIC"/>
    <property type="match status" value="1"/>
</dbReference>
<proteinExistence type="inferred from homology"/>
<dbReference type="InterPro" id="IPR036169">
    <property type="entry name" value="DXPR_C_sf"/>
</dbReference>
<dbReference type="SUPFAM" id="SSF55347">
    <property type="entry name" value="Glyceraldehyde-3-phosphate dehydrogenase-like, C-terminal domain"/>
    <property type="match status" value="1"/>
</dbReference>
<dbReference type="AlphaFoldDB" id="A0A519BF25"/>
<feature type="binding site" evidence="9">
    <location>
        <position position="218"/>
    </location>
    <ligand>
        <name>1-deoxy-D-xylulose 5-phosphate</name>
        <dbReference type="ChEBI" id="CHEBI:57792"/>
    </ligand>
</feature>
<dbReference type="EC" id="1.1.1.267" evidence="9"/>
<comment type="caution">
    <text evidence="13">The sequence shown here is derived from an EMBL/GenBank/DDBJ whole genome shotgun (WGS) entry which is preliminary data.</text>
</comment>
<feature type="binding site" evidence="9">
    <location>
        <position position="227"/>
    </location>
    <ligand>
        <name>1-deoxy-D-xylulose 5-phosphate</name>
        <dbReference type="ChEBI" id="CHEBI:57792"/>
    </ligand>
</feature>
<dbReference type="GO" id="GO:0070402">
    <property type="term" value="F:NADPH binding"/>
    <property type="evidence" value="ECO:0007669"/>
    <property type="project" value="InterPro"/>
</dbReference>
<dbReference type="GO" id="GO:0051484">
    <property type="term" value="P:isopentenyl diphosphate biosynthetic process, methylerythritol 4-phosphate pathway involved in terpenoid biosynthetic process"/>
    <property type="evidence" value="ECO:0007669"/>
    <property type="project" value="TreeGrafter"/>
</dbReference>
<comment type="cofactor">
    <cofactor evidence="9">
        <name>Mg(2+)</name>
        <dbReference type="ChEBI" id="CHEBI:18420"/>
    </cofactor>
    <cofactor evidence="9">
        <name>Mn(2+)</name>
        <dbReference type="ChEBI" id="CHEBI:29035"/>
    </cofactor>
</comment>
<dbReference type="Gene3D" id="3.40.50.720">
    <property type="entry name" value="NAD(P)-binding Rossmann-like Domain"/>
    <property type="match status" value="1"/>
</dbReference>
<feature type="binding site" evidence="9">
    <location>
        <position position="158"/>
    </location>
    <ligand>
        <name>Mn(2+)</name>
        <dbReference type="ChEBI" id="CHEBI:29035"/>
    </ligand>
</feature>
<feature type="binding site" evidence="9">
    <location>
        <position position="156"/>
    </location>
    <ligand>
        <name>Mn(2+)</name>
        <dbReference type="ChEBI" id="CHEBI:29035"/>
    </ligand>
</feature>
<comment type="function">
    <text evidence="9">Catalyzes the NADPH-dependent rearrangement and reduction of 1-deoxy-D-xylulose-5-phosphate (DXP) to 2-C-methyl-D-erythritol 4-phosphate (MEP).</text>
</comment>
<evidence type="ECO:0000313" key="14">
    <source>
        <dbReference type="Proteomes" id="UP000316562"/>
    </source>
</evidence>
<accession>A0A519BF25</accession>
<feature type="binding site" evidence="9">
    <location>
        <position position="227"/>
    </location>
    <ligand>
        <name>Mn(2+)</name>
        <dbReference type="ChEBI" id="CHEBI:29035"/>
    </ligand>
</feature>
<dbReference type="UniPathway" id="UPA00056">
    <property type="reaction ID" value="UER00092"/>
</dbReference>
<dbReference type="FunFam" id="3.40.50.720:FF:000045">
    <property type="entry name" value="1-deoxy-D-xylulose 5-phosphate reductoisomerase"/>
    <property type="match status" value="1"/>
</dbReference>
<evidence type="ECO:0000313" key="13">
    <source>
        <dbReference type="EMBL" id="RZD15876.1"/>
    </source>
</evidence>
<dbReference type="PANTHER" id="PTHR30525">
    <property type="entry name" value="1-DEOXY-D-XYLULOSE 5-PHOSPHATE REDUCTOISOMERASE"/>
    <property type="match status" value="1"/>
</dbReference>
<feature type="binding site" evidence="9">
    <location>
        <position position="223"/>
    </location>
    <ligand>
        <name>1-deoxy-D-xylulose 5-phosphate</name>
        <dbReference type="ChEBI" id="CHEBI:57792"/>
    </ligand>
</feature>
<comment type="similarity">
    <text evidence="2 9">Belongs to the DXR family.</text>
</comment>
<protein>
    <recommendedName>
        <fullName evidence="9">1-deoxy-D-xylulose 5-phosphate reductoisomerase</fullName>
        <shortName evidence="9">DXP reductoisomerase</shortName>
        <ecNumber evidence="9">1.1.1.267</ecNumber>
    </recommendedName>
    <alternativeName>
        <fullName evidence="9">1-deoxyxylulose-5-phosphate reductoisomerase</fullName>
    </alternativeName>
    <alternativeName>
        <fullName evidence="9">2-C-methyl-D-erythritol 4-phosphate synthase</fullName>
    </alternativeName>
</protein>
<feature type="binding site" evidence="9">
    <location>
        <position position="131"/>
    </location>
    <ligand>
        <name>1-deoxy-D-xylulose 5-phosphate</name>
        <dbReference type="ChEBI" id="CHEBI:57792"/>
    </ligand>
</feature>
<evidence type="ECO:0000256" key="9">
    <source>
        <dbReference type="HAMAP-Rule" id="MF_00183"/>
    </source>
</evidence>
<evidence type="ECO:0000256" key="5">
    <source>
        <dbReference type="ARBA" id="ARBA00023002"/>
    </source>
</evidence>
<keyword evidence="5 9" id="KW-0560">Oxidoreductase</keyword>
<feature type="binding site" evidence="9">
    <location>
        <position position="182"/>
    </location>
    <ligand>
        <name>1-deoxy-D-xylulose 5-phosphate</name>
        <dbReference type="ChEBI" id="CHEBI:57792"/>
    </ligand>
</feature>
<feature type="domain" description="DXP reductoisomerase C-terminal" evidence="12">
    <location>
        <begin position="267"/>
        <end position="383"/>
    </location>
</feature>
<dbReference type="Pfam" id="PF02670">
    <property type="entry name" value="DXP_reductoisom"/>
    <property type="match status" value="1"/>
</dbReference>
<dbReference type="Gene3D" id="1.10.1740.10">
    <property type="match status" value="1"/>
</dbReference>
<keyword evidence="3 9" id="KW-0479">Metal-binding</keyword>
<reference evidence="13 14" key="1">
    <citation type="journal article" date="2019" name="ISME J.">
        <title>Insights into ecological role of a new deltaproteobacterial order Candidatus Acidulodesulfobacterales by metagenomics and metatranscriptomics.</title>
        <authorList>
            <person name="Tan S."/>
            <person name="Liu J."/>
            <person name="Fang Y."/>
            <person name="Hedlund B.P."/>
            <person name="Lian Z.H."/>
            <person name="Huang L.Y."/>
            <person name="Li J.T."/>
            <person name="Huang L.N."/>
            <person name="Li W.J."/>
            <person name="Jiang H.C."/>
            <person name="Dong H.L."/>
            <person name="Shu W.S."/>
        </authorList>
    </citation>
    <scope>NUCLEOTIDE SEQUENCE [LARGE SCALE GENOMIC DNA]</scope>
    <source>
        <strain evidence="13">AP2</strain>
    </source>
</reference>
<feature type="domain" description="1-deoxy-D-xylulose 5-phosphate reductoisomerase C-terminal" evidence="11">
    <location>
        <begin position="152"/>
        <end position="235"/>
    </location>
</feature>
<feature type="binding site" evidence="9">
    <location>
        <position position="205"/>
    </location>
    <ligand>
        <name>1-deoxy-D-xylulose 5-phosphate</name>
        <dbReference type="ChEBI" id="CHEBI:57792"/>
    </ligand>
</feature>
<feature type="binding site" evidence="9">
    <location>
        <position position="19"/>
    </location>
    <ligand>
        <name>NADPH</name>
        <dbReference type="ChEBI" id="CHEBI:57783"/>
    </ligand>
</feature>
<evidence type="ECO:0000256" key="6">
    <source>
        <dbReference type="ARBA" id="ARBA00023211"/>
    </source>
</evidence>